<comment type="caution">
    <text evidence="1">The sequence shown here is derived from an EMBL/GenBank/DDBJ whole genome shotgun (WGS) entry which is preliminary data.</text>
</comment>
<accession>X1EC79</accession>
<protein>
    <submittedName>
        <fullName evidence="1">Uncharacterized protein</fullName>
    </submittedName>
</protein>
<dbReference type="Gene3D" id="3.40.190.170">
    <property type="entry name" value="Bacterial extracellular solute-binding protein, family 7"/>
    <property type="match status" value="1"/>
</dbReference>
<dbReference type="InterPro" id="IPR038404">
    <property type="entry name" value="TRAP_DctP_sf"/>
</dbReference>
<sequence length="106" mass="11913">MKPSSRLETPSYFSQDSLTEDLQDVLQVACWENGRYSAIVGMDKMLGAWTEIQAEGAEVTYLSQEDTMTLRLAEMKLLDELGATSATMGKLVKIYKDFMVELGYLD</sequence>
<reference evidence="1" key="1">
    <citation type="journal article" date="2014" name="Front. Microbiol.">
        <title>High frequency of phylogenetically diverse reductive dehalogenase-homologous genes in deep subseafloor sedimentary metagenomes.</title>
        <authorList>
            <person name="Kawai M."/>
            <person name="Futagami T."/>
            <person name="Toyoda A."/>
            <person name="Takaki Y."/>
            <person name="Nishi S."/>
            <person name="Hori S."/>
            <person name="Arai W."/>
            <person name="Tsubouchi T."/>
            <person name="Morono Y."/>
            <person name="Uchiyama I."/>
            <person name="Ito T."/>
            <person name="Fujiyama A."/>
            <person name="Inagaki F."/>
            <person name="Takami H."/>
        </authorList>
    </citation>
    <scope>NUCLEOTIDE SEQUENCE</scope>
    <source>
        <strain evidence="1">Expedition CK06-06</strain>
    </source>
</reference>
<dbReference type="AlphaFoldDB" id="X1EC79"/>
<proteinExistence type="predicted"/>
<name>X1EC79_9ZZZZ</name>
<evidence type="ECO:0000313" key="1">
    <source>
        <dbReference type="EMBL" id="GAH30217.1"/>
    </source>
</evidence>
<dbReference type="EMBL" id="BARU01002640">
    <property type="protein sequence ID" value="GAH30217.1"/>
    <property type="molecule type" value="Genomic_DNA"/>
</dbReference>
<gene>
    <name evidence="1" type="ORF">S03H2_06140</name>
</gene>
<organism evidence="1">
    <name type="scientific">marine sediment metagenome</name>
    <dbReference type="NCBI Taxonomy" id="412755"/>
    <lineage>
        <taxon>unclassified sequences</taxon>
        <taxon>metagenomes</taxon>
        <taxon>ecological metagenomes</taxon>
    </lineage>
</organism>